<protein>
    <submittedName>
        <fullName evidence="4">IPT/TIG domain-containing protein</fullName>
    </submittedName>
</protein>
<keyword evidence="1" id="KW-0880">Kelch repeat</keyword>
<dbReference type="InterPro" id="IPR002909">
    <property type="entry name" value="IPT_dom"/>
</dbReference>
<gene>
    <name evidence="4" type="ORF">H8B04_09570</name>
</gene>
<dbReference type="PANTHER" id="PTHR45632">
    <property type="entry name" value="LD33804P"/>
    <property type="match status" value="1"/>
</dbReference>
<dbReference type="RefSeq" id="WP_190302222.1">
    <property type="nucleotide sequence ID" value="NZ_JACOIJ010000016.1"/>
</dbReference>
<dbReference type="PROSITE" id="PS51257">
    <property type="entry name" value="PROKAR_LIPOPROTEIN"/>
    <property type="match status" value="1"/>
</dbReference>
<sequence length="675" mass="77214">MRIKQLFIPLTYILTLISCEKKSTDSDISNQNKLESIELLNPEIMSDGGVKLSIKVNSVPTQDVYTFAIVVSEDSLFTKVIHTKPFELPLSIKSYSYSFSSGFKTNQKYYYSYMINYGSVNKKEIKSFVFGKEKMIQIDSISPRKANINDTLTLYGNFKDYHFTKIMVGDSSMHFAPTNSGQQIKMILGSNTPVGSQIISLFTEYQTVKSKEEFSLLTPKILSISNNVDIDQEITIHGENFSPWREGNKVYLNNIAVNLTSYSKNMLKFILPNSIKNAILTLELTANNHRIEAPEKLRLMEPTLLEAPLNLRLNQHYSLKFKGLPRTNYIVKLDDKEVYINQVSNQGGFQTISFSPRGDYYYTTKKPKLTLHYLDKQITIKDQIEIVDKWELVQSEAPFEVTSFSGSVIINNESYIGASKKDVFINYPFRLWKFHSSTNSFTEIQVPYMTESPLIAGNNNLIYLYTGKESENFHEYNPATKTWKKLNDYPGLKRGGAVMSMVNGKLYITGGTNSYQNVYNEPDNSLYAYNISANKWEQLADYPINTIPEYGNRIHATALSLNNHFIVVGGAKTTGNVEVMAYNTQSGQWIRKADYPPLMWQTSFEHEGFGFVLKDDIHKYDFNSDTWSKIDENILPYGLYSHTKTTFFKSGQYAYCVFNNSKSGFIRIKLTDLLK</sequence>
<dbReference type="InterPro" id="IPR013783">
    <property type="entry name" value="Ig-like_fold"/>
</dbReference>
<evidence type="ECO:0000256" key="2">
    <source>
        <dbReference type="ARBA" id="ARBA00022737"/>
    </source>
</evidence>
<feature type="domain" description="IPT/TIG" evidence="3">
    <location>
        <begin position="219"/>
        <end position="288"/>
    </location>
</feature>
<dbReference type="SUPFAM" id="SSF117281">
    <property type="entry name" value="Kelch motif"/>
    <property type="match status" value="1"/>
</dbReference>
<dbReference type="Pfam" id="PF24681">
    <property type="entry name" value="Kelch_KLHDC2_KLHL20_DRC7"/>
    <property type="match status" value="1"/>
</dbReference>
<organism evidence="4 5">
    <name type="scientific">Sphingobacterium litopenaei</name>
    <dbReference type="NCBI Taxonomy" id="2763500"/>
    <lineage>
        <taxon>Bacteria</taxon>
        <taxon>Pseudomonadati</taxon>
        <taxon>Bacteroidota</taxon>
        <taxon>Sphingobacteriia</taxon>
        <taxon>Sphingobacteriales</taxon>
        <taxon>Sphingobacteriaceae</taxon>
        <taxon>Sphingobacterium</taxon>
    </lineage>
</organism>
<evidence type="ECO:0000313" key="4">
    <source>
        <dbReference type="EMBL" id="MBD1429820.1"/>
    </source>
</evidence>
<reference evidence="4 5" key="1">
    <citation type="submission" date="2020-08" db="EMBL/GenBank/DDBJ databases">
        <title>Sphingobacterium sp. DN04309 isolated from aquaculture water.</title>
        <authorList>
            <person name="Zhang M."/>
        </authorList>
    </citation>
    <scope>NUCLEOTIDE SEQUENCE [LARGE SCALE GENOMIC DNA]</scope>
    <source>
        <strain evidence="4 5">DN04309</strain>
    </source>
</reference>
<accession>A0ABR7YET2</accession>
<comment type="caution">
    <text evidence="4">The sequence shown here is derived from an EMBL/GenBank/DDBJ whole genome shotgun (WGS) entry which is preliminary data.</text>
</comment>
<dbReference type="SUPFAM" id="SSF81296">
    <property type="entry name" value="E set domains"/>
    <property type="match status" value="1"/>
</dbReference>
<dbReference type="Pfam" id="PF01833">
    <property type="entry name" value="TIG"/>
    <property type="match status" value="1"/>
</dbReference>
<keyword evidence="2" id="KW-0677">Repeat</keyword>
<dbReference type="InterPro" id="IPR015915">
    <property type="entry name" value="Kelch-typ_b-propeller"/>
</dbReference>
<name>A0ABR7YET2_9SPHI</name>
<dbReference type="Proteomes" id="UP000651271">
    <property type="component" value="Unassembled WGS sequence"/>
</dbReference>
<dbReference type="InterPro" id="IPR014756">
    <property type="entry name" value="Ig_E-set"/>
</dbReference>
<dbReference type="Gene3D" id="2.120.10.80">
    <property type="entry name" value="Kelch-type beta propeller"/>
    <property type="match status" value="1"/>
</dbReference>
<evidence type="ECO:0000259" key="3">
    <source>
        <dbReference type="Pfam" id="PF01833"/>
    </source>
</evidence>
<keyword evidence="5" id="KW-1185">Reference proteome</keyword>
<dbReference type="EMBL" id="JACOIJ010000016">
    <property type="protein sequence ID" value="MBD1429820.1"/>
    <property type="molecule type" value="Genomic_DNA"/>
</dbReference>
<evidence type="ECO:0000256" key="1">
    <source>
        <dbReference type="ARBA" id="ARBA00022441"/>
    </source>
</evidence>
<dbReference type="PANTHER" id="PTHR45632:SF3">
    <property type="entry name" value="KELCH-LIKE PROTEIN 32"/>
    <property type="match status" value="1"/>
</dbReference>
<proteinExistence type="predicted"/>
<dbReference type="Gene3D" id="2.60.40.10">
    <property type="entry name" value="Immunoglobulins"/>
    <property type="match status" value="1"/>
</dbReference>
<evidence type="ECO:0000313" key="5">
    <source>
        <dbReference type="Proteomes" id="UP000651271"/>
    </source>
</evidence>